<evidence type="ECO:0000256" key="4">
    <source>
        <dbReference type="ARBA" id="ARBA00022679"/>
    </source>
</evidence>
<name>A0A068V7K5_COFCA</name>
<dbReference type="GO" id="GO:0005524">
    <property type="term" value="F:ATP binding"/>
    <property type="evidence" value="ECO:0007669"/>
    <property type="project" value="UniProtKB-KW"/>
</dbReference>
<dbReference type="AlphaFoldDB" id="A0A068V7K5"/>
<protein>
    <recommendedName>
        <fullName evidence="2">non-specific serine/threonine protein kinase</fullName>
        <ecNumber evidence="2">2.7.11.1</ecNumber>
    </recommendedName>
</protein>
<evidence type="ECO:0000256" key="3">
    <source>
        <dbReference type="ARBA" id="ARBA00022475"/>
    </source>
</evidence>
<dbReference type="InterPro" id="IPR050823">
    <property type="entry name" value="Plant_Ser_Thr_Prot_Kinase"/>
</dbReference>
<feature type="region of interest" description="Disordered" evidence="10">
    <location>
        <begin position="1"/>
        <end position="52"/>
    </location>
</feature>
<organism evidence="12 13">
    <name type="scientific">Coffea canephora</name>
    <name type="common">Robusta coffee</name>
    <dbReference type="NCBI Taxonomy" id="49390"/>
    <lineage>
        <taxon>Eukaryota</taxon>
        <taxon>Viridiplantae</taxon>
        <taxon>Streptophyta</taxon>
        <taxon>Embryophyta</taxon>
        <taxon>Tracheophyta</taxon>
        <taxon>Spermatophyta</taxon>
        <taxon>Magnoliopsida</taxon>
        <taxon>eudicotyledons</taxon>
        <taxon>Gunneridae</taxon>
        <taxon>Pentapetalae</taxon>
        <taxon>asterids</taxon>
        <taxon>lamiids</taxon>
        <taxon>Gentianales</taxon>
        <taxon>Rubiaceae</taxon>
        <taxon>Ixoroideae</taxon>
        <taxon>Gardenieae complex</taxon>
        <taxon>Bertiereae - Coffeeae clade</taxon>
        <taxon>Coffeeae</taxon>
        <taxon>Coffea</taxon>
    </lineage>
</organism>
<gene>
    <name evidence="12" type="ORF">GSCOC_T00018911001</name>
</gene>
<dbReference type="PhylomeDB" id="A0A068V7K5"/>
<dbReference type="InParanoid" id="A0A068V7K5"/>
<keyword evidence="6" id="KW-0418">Kinase</keyword>
<dbReference type="GO" id="GO:0004674">
    <property type="term" value="F:protein serine/threonine kinase activity"/>
    <property type="evidence" value="ECO:0007669"/>
    <property type="project" value="UniProtKB-EC"/>
</dbReference>
<dbReference type="InterPro" id="IPR008271">
    <property type="entry name" value="Ser/Thr_kinase_AS"/>
</dbReference>
<keyword evidence="5" id="KW-0547">Nucleotide-binding</keyword>
<dbReference type="InterPro" id="IPR000719">
    <property type="entry name" value="Prot_kinase_dom"/>
</dbReference>
<dbReference type="EC" id="2.7.11.1" evidence="2"/>
<evidence type="ECO:0000256" key="1">
    <source>
        <dbReference type="ARBA" id="ARBA00004236"/>
    </source>
</evidence>
<dbReference type="PROSITE" id="PS50011">
    <property type="entry name" value="PROTEIN_KINASE_DOM"/>
    <property type="match status" value="1"/>
</dbReference>
<comment type="subcellular location">
    <subcellularLocation>
        <location evidence="1">Cell membrane</location>
    </subcellularLocation>
</comment>
<feature type="compositionally biased region" description="Basic and acidic residues" evidence="10">
    <location>
        <begin position="15"/>
        <end position="34"/>
    </location>
</feature>
<evidence type="ECO:0000256" key="2">
    <source>
        <dbReference type="ARBA" id="ARBA00012513"/>
    </source>
</evidence>
<keyword evidence="13" id="KW-1185">Reference proteome</keyword>
<evidence type="ECO:0000256" key="5">
    <source>
        <dbReference type="ARBA" id="ARBA00022741"/>
    </source>
</evidence>
<dbReference type="PANTHER" id="PTHR45621">
    <property type="entry name" value="OS01G0588500 PROTEIN-RELATED"/>
    <property type="match status" value="1"/>
</dbReference>
<keyword evidence="3" id="KW-1003">Cell membrane</keyword>
<feature type="domain" description="Protein kinase" evidence="11">
    <location>
        <begin position="79"/>
        <end position="361"/>
    </location>
</feature>
<dbReference type="FunFam" id="3.30.200.20:FF:000228">
    <property type="entry name" value="Serine/threonine-protein kinase BIK1"/>
    <property type="match status" value="1"/>
</dbReference>
<dbReference type="Proteomes" id="UP000295252">
    <property type="component" value="Chromosome IV"/>
</dbReference>
<keyword evidence="7" id="KW-0067">ATP-binding</keyword>
<proteinExistence type="predicted"/>
<dbReference type="SUPFAM" id="SSF56112">
    <property type="entry name" value="Protein kinase-like (PK-like)"/>
    <property type="match status" value="1"/>
</dbReference>
<dbReference type="EMBL" id="HG739215">
    <property type="protein sequence ID" value="CDP16537.1"/>
    <property type="molecule type" value="Genomic_DNA"/>
</dbReference>
<dbReference type="CDD" id="cd14066">
    <property type="entry name" value="STKc_IRAK"/>
    <property type="match status" value="1"/>
</dbReference>
<dbReference type="Gene3D" id="3.30.200.20">
    <property type="entry name" value="Phosphorylase Kinase, domain 1"/>
    <property type="match status" value="1"/>
</dbReference>
<dbReference type="FunFam" id="1.10.510.10:FF:000095">
    <property type="entry name" value="protein STRUBBELIG-RECEPTOR FAMILY 8"/>
    <property type="match status" value="1"/>
</dbReference>
<dbReference type="OrthoDB" id="4062651at2759"/>
<dbReference type="OMA" id="KYPIMAV"/>
<feature type="compositionally biased region" description="Polar residues" evidence="10">
    <location>
        <begin position="36"/>
        <end position="47"/>
    </location>
</feature>
<evidence type="ECO:0000313" key="12">
    <source>
        <dbReference type="EMBL" id="CDP16537.1"/>
    </source>
</evidence>
<dbReference type="Pfam" id="PF07714">
    <property type="entry name" value="PK_Tyr_Ser-Thr"/>
    <property type="match status" value="1"/>
</dbReference>
<comment type="catalytic activity">
    <reaction evidence="9">
        <text>L-seryl-[protein] + ATP = O-phospho-L-seryl-[protein] + ADP + H(+)</text>
        <dbReference type="Rhea" id="RHEA:17989"/>
        <dbReference type="Rhea" id="RHEA-COMP:9863"/>
        <dbReference type="Rhea" id="RHEA-COMP:11604"/>
        <dbReference type="ChEBI" id="CHEBI:15378"/>
        <dbReference type="ChEBI" id="CHEBI:29999"/>
        <dbReference type="ChEBI" id="CHEBI:30616"/>
        <dbReference type="ChEBI" id="CHEBI:83421"/>
        <dbReference type="ChEBI" id="CHEBI:456216"/>
        <dbReference type="EC" id="2.7.11.1"/>
    </reaction>
</comment>
<evidence type="ECO:0000313" key="13">
    <source>
        <dbReference type="Proteomes" id="UP000295252"/>
    </source>
</evidence>
<dbReference type="Gene3D" id="1.10.510.10">
    <property type="entry name" value="Transferase(Phosphotransferase) domain 1"/>
    <property type="match status" value="1"/>
</dbReference>
<sequence length="377" mass="42168">MGACIRKPLENPTYSEKDHQVEKRKNHRESDGHDNVVQNGISTSGNGPENAAVKQSRIFTSVNLKMFSLAELKTATADFGRKMLLGEGGFGWVFKGWLDEKSFAPSDLGVRIAVAVKKCKPDSEQGLKHWQAEVKLLGKFCHPNLVKLLGYCNENSELLLVYEYMQNGSLERHLFNGDVEPLSWETRLKIAIGAARGLAFLHTTEKQVIYRDFKPSNVLLDEDFNAKLSDFGLAKFGPVNGKSHVTTEVAGTYGYAAPEYVASGHLYVKSDVYGFGVVLLEIITGLRVVDVKRPAEMYNLIKWAKPFLGKKDVSQIMDPRLEGQYPSWGASQMAALVAECLPPDPKSRPSMEEVLDKLEEIRTGEDRERGNLIWRIF</sequence>
<dbReference type="PROSITE" id="PS00108">
    <property type="entry name" value="PROTEIN_KINASE_ST"/>
    <property type="match status" value="1"/>
</dbReference>
<dbReference type="STRING" id="49390.A0A068V7K5"/>
<reference evidence="13" key="1">
    <citation type="journal article" date="2014" name="Science">
        <title>The coffee genome provides insight into the convergent evolution of caffeine biosynthesis.</title>
        <authorList>
            <person name="Denoeud F."/>
            <person name="Carretero-Paulet L."/>
            <person name="Dereeper A."/>
            <person name="Droc G."/>
            <person name="Guyot R."/>
            <person name="Pietrella M."/>
            <person name="Zheng C."/>
            <person name="Alberti A."/>
            <person name="Anthony F."/>
            <person name="Aprea G."/>
            <person name="Aury J.M."/>
            <person name="Bento P."/>
            <person name="Bernard M."/>
            <person name="Bocs S."/>
            <person name="Campa C."/>
            <person name="Cenci A."/>
            <person name="Combes M.C."/>
            <person name="Crouzillat D."/>
            <person name="Da Silva C."/>
            <person name="Daddiego L."/>
            <person name="De Bellis F."/>
            <person name="Dussert S."/>
            <person name="Garsmeur O."/>
            <person name="Gayraud T."/>
            <person name="Guignon V."/>
            <person name="Jahn K."/>
            <person name="Jamilloux V."/>
            <person name="Joet T."/>
            <person name="Labadie K."/>
            <person name="Lan T."/>
            <person name="Leclercq J."/>
            <person name="Lepelley M."/>
            <person name="Leroy T."/>
            <person name="Li L.T."/>
            <person name="Librado P."/>
            <person name="Lopez L."/>
            <person name="Munoz A."/>
            <person name="Noel B."/>
            <person name="Pallavicini A."/>
            <person name="Perrotta G."/>
            <person name="Poncet V."/>
            <person name="Pot D."/>
            <person name="Priyono X."/>
            <person name="Rigoreau M."/>
            <person name="Rouard M."/>
            <person name="Rozas J."/>
            <person name="Tranchant-Dubreuil C."/>
            <person name="VanBuren R."/>
            <person name="Zhang Q."/>
            <person name="Andrade A.C."/>
            <person name="Argout X."/>
            <person name="Bertrand B."/>
            <person name="de Kochko A."/>
            <person name="Graziosi G."/>
            <person name="Henry R.J."/>
            <person name="Jayarama X."/>
            <person name="Ming R."/>
            <person name="Nagai C."/>
            <person name="Rounsley S."/>
            <person name="Sankoff D."/>
            <person name="Giuliano G."/>
            <person name="Albert V.A."/>
            <person name="Wincker P."/>
            <person name="Lashermes P."/>
        </authorList>
    </citation>
    <scope>NUCLEOTIDE SEQUENCE [LARGE SCALE GENOMIC DNA]</scope>
    <source>
        <strain evidence="13">cv. DH200-94</strain>
    </source>
</reference>
<evidence type="ECO:0000259" key="11">
    <source>
        <dbReference type="PROSITE" id="PS50011"/>
    </source>
</evidence>
<keyword evidence="3" id="KW-0472">Membrane</keyword>
<dbReference type="Gramene" id="CDP16537">
    <property type="protein sequence ID" value="CDP16537"/>
    <property type="gene ID" value="GSCOC_T00018911001"/>
</dbReference>
<comment type="catalytic activity">
    <reaction evidence="8">
        <text>L-threonyl-[protein] + ATP = O-phospho-L-threonyl-[protein] + ADP + H(+)</text>
        <dbReference type="Rhea" id="RHEA:46608"/>
        <dbReference type="Rhea" id="RHEA-COMP:11060"/>
        <dbReference type="Rhea" id="RHEA-COMP:11605"/>
        <dbReference type="ChEBI" id="CHEBI:15378"/>
        <dbReference type="ChEBI" id="CHEBI:30013"/>
        <dbReference type="ChEBI" id="CHEBI:30616"/>
        <dbReference type="ChEBI" id="CHEBI:61977"/>
        <dbReference type="ChEBI" id="CHEBI:456216"/>
        <dbReference type="EC" id="2.7.11.1"/>
    </reaction>
</comment>
<evidence type="ECO:0000256" key="10">
    <source>
        <dbReference type="SAM" id="MobiDB-lite"/>
    </source>
</evidence>
<evidence type="ECO:0000256" key="8">
    <source>
        <dbReference type="ARBA" id="ARBA00047899"/>
    </source>
</evidence>
<accession>A0A068V7K5</accession>
<evidence type="ECO:0000256" key="6">
    <source>
        <dbReference type="ARBA" id="ARBA00022777"/>
    </source>
</evidence>
<dbReference type="InterPro" id="IPR001245">
    <property type="entry name" value="Ser-Thr/Tyr_kinase_cat_dom"/>
</dbReference>
<evidence type="ECO:0000256" key="9">
    <source>
        <dbReference type="ARBA" id="ARBA00048679"/>
    </source>
</evidence>
<keyword evidence="4" id="KW-0808">Transferase</keyword>
<evidence type="ECO:0000256" key="7">
    <source>
        <dbReference type="ARBA" id="ARBA00022840"/>
    </source>
</evidence>
<dbReference type="InterPro" id="IPR011009">
    <property type="entry name" value="Kinase-like_dom_sf"/>
</dbReference>